<evidence type="ECO:0000256" key="1">
    <source>
        <dbReference type="PROSITE-ProRule" id="PRU00339"/>
    </source>
</evidence>
<feature type="domain" description="DUF4470" evidence="2">
    <location>
        <begin position="217"/>
        <end position="296"/>
    </location>
</feature>
<comment type="caution">
    <text evidence="3">The sequence shown here is derived from an EMBL/GenBank/DDBJ whole genome shotgun (WGS) entry which is preliminary data.</text>
</comment>
<gene>
    <name evidence="3" type="ORF">GSI_08830</name>
</gene>
<proteinExistence type="predicted"/>
<dbReference type="SUPFAM" id="SSF48452">
    <property type="entry name" value="TPR-like"/>
    <property type="match status" value="1"/>
</dbReference>
<accession>A0A2G8S4T1</accession>
<dbReference type="AlphaFoldDB" id="A0A2G8S4T1"/>
<protein>
    <recommendedName>
        <fullName evidence="2">DUF4470 domain-containing protein</fullName>
    </recommendedName>
</protein>
<keyword evidence="4" id="KW-1185">Reference proteome</keyword>
<dbReference type="InterPro" id="IPR019734">
    <property type="entry name" value="TPR_rpt"/>
</dbReference>
<sequence>MTRKFPANAVGVDAQVLKQKGNKHFKAGKMKEAIEMYGQAEKSDPNNPVYPSNHSAALYKVGDYSASAAAVLRAWNLLQDKPDAKPDLIVRLASRLAKSLSYGVRAGSITMEFILSHKEDIMLLQEEASGKPLTSANTASLEEFARIWQEWECVKLEMEDYSTKRGTCLQGLSRLPMFVKPLDKTREYFLIGTDDIIDLTAGWGNDYPYPLEINKLSAQRLSDVGFFFGGVGDGRHVLGTLCGLRLAFDKLSKEKKKRFHAHLTLLDIHEGQIARLLLIFDLLHSYNICDDVEVRDEIKATFMYLFCGLAMPPYCSGAGLYQSLSTKDPHGMPPIVHVSPSSTGPLLRILDFWTKLKKSIVTMLDGHQPMDPGESAGAPFAGWLPGSKGMLREMYESGHSSEREQIKNMLLTAEDKHLYEFKLVPEGGTPDDARTIIRENLEAYIDAFQKLFRHGKVLMYEEVWYKRFKVFFPPRELLGRHAGFKAAMKEIRAAKALERDAEDEIFDELLEYWEPNITFFDLKTADPHVFSDGDGYPNLNLDMFRTTSEIDVFNRRNGPRAKDYPRTDANLLTSEACGKWFEETAAALKVLGKKVKIELVVGGLSEELWKMQLGGDADRPKEFPRKWLSNVPDYTHGILNMAVCAVPALQDDPQAAVACNSLLNTGAWANDEQFIHTYSLLLPEEVPRYLACRLIDARPVLDILSLGSQAHPRPLSELATRDELTTWLTRLLFNTFIPGHTKFRPANVRLPHNLIAFFAVLMYLHRVGYPAHWLSEFLARVLSGKMHSDIRQYDDFYPIPVTERTVRVKPRTVRTDPWLVEFETILATAYHGVPFPIATALPPDFSRDTSDIAVWEVAAQPVQCFSTRPMFNFSSPYDPRAQLVVYRSDVVSAGTLIDDIQKVFEGRATPAPGTFFVLTALEYVHYVDRIRFKLSRWRVERMRRESARWSALAYRNDTLQQATLPVPIQKWVLVNEND</sequence>
<dbReference type="STRING" id="1077348.A0A2G8S4T1"/>
<evidence type="ECO:0000259" key="2">
    <source>
        <dbReference type="Pfam" id="PF14737"/>
    </source>
</evidence>
<dbReference type="Pfam" id="PF14737">
    <property type="entry name" value="DUF4470"/>
    <property type="match status" value="1"/>
</dbReference>
<evidence type="ECO:0000313" key="4">
    <source>
        <dbReference type="Proteomes" id="UP000230002"/>
    </source>
</evidence>
<feature type="repeat" description="TPR" evidence="1">
    <location>
        <begin position="14"/>
        <end position="47"/>
    </location>
</feature>
<keyword evidence="1" id="KW-0802">TPR repeat</keyword>
<dbReference type="SMART" id="SM00028">
    <property type="entry name" value="TPR"/>
    <property type="match status" value="1"/>
</dbReference>
<dbReference type="EMBL" id="AYKW01000023">
    <property type="protein sequence ID" value="PIL28786.1"/>
    <property type="molecule type" value="Genomic_DNA"/>
</dbReference>
<organism evidence="3 4">
    <name type="scientific">Ganoderma sinense ZZ0214-1</name>
    <dbReference type="NCBI Taxonomy" id="1077348"/>
    <lineage>
        <taxon>Eukaryota</taxon>
        <taxon>Fungi</taxon>
        <taxon>Dikarya</taxon>
        <taxon>Basidiomycota</taxon>
        <taxon>Agaricomycotina</taxon>
        <taxon>Agaricomycetes</taxon>
        <taxon>Polyporales</taxon>
        <taxon>Polyporaceae</taxon>
        <taxon>Ganoderma</taxon>
    </lineage>
</organism>
<dbReference type="InterPro" id="IPR011990">
    <property type="entry name" value="TPR-like_helical_dom_sf"/>
</dbReference>
<dbReference type="InterPro" id="IPR027974">
    <property type="entry name" value="DUF4470"/>
</dbReference>
<dbReference type="Gene3D" id="1.25.40.10">
    <property type="entry name" value="Tetratricopeptide repeat domain"/>
    <property type="match status" value="1"/>
</dbReference>
<evidence type="ECO:0000313" key="3">
    <source>
        <dbReference type="EMBL" id="PIL28786.1"/>
    </source>
</evidence>
<dbReference type="PROSITE" id="PS50005">
    <property type="entry name" value="TPR"/>
    <property type="match status" value="1"/>
</dbReference>
<dbReference type="Proteomes" id="UP000230002">
    <property type="component" value="Unassembled WGS sequence"/>
</dbReference>
<dbReference type="OrthoDB" id="2423701at2759"/>
<name>A0A2G8S4T1_9APHY</name>
<reference evidence="3 4" key="1">
    <citation type="journal article" date="2015" name="Sci. Rep.">
        <title>Chromosome-level genome map provides insights into diverse defense mechanisms in the medicinal fungus Ganoderma sinense.</title>
        <authorList>
            <person name="Zhu Y."/>
            <person name="Xu J."/>
            <person name="Sun C."/>
            <person name="Zhou S."/>
            <person name="Xu H."/>
            <person name="Nelson D.R."/>
            <person name="Qian J."/>
            <person name="Song J."/>
            <person name="Luo H."/>
            <person name="Xiang L."/>
            <person name="Li Y."/>
            <person name="Xu Z."/>
            <person name="Ji A."/>
            <person name="Wang L."/>
            <person name="Lu S."/>
            <person name="Hayward A."/>
            <person name="Sun W."/>
            <person name="Li X."/>
            <person name="Schwartz D.C."/>
            <person name="Wang Y."/>
            <person name="Chen S."/>
        </authorList>
    </citation>
    <scope>NUCLEOTIDE SEQUENCE [LARGE SCALE GENOMIC DNA]</scope>
    <source>
        <strain evidence="3 4">ZZ0214-1</strain>
    </source>
</reference>